<keyword evidence="5" id="KW-0804">Transcription</keyword>
<dbReference type="SUPFAM" id="SSF52172">
    <property type="entry name" value="CheY-like"/>
    <property type="match status" value="1"/>
</dbReference>
<dbReference type="SUPFAM" id="SSF46894">
    <property type="entry name" value="C-terminal effector domain of the bipartite response regulators"/>
    <property type="match status" value="1"/>
</dbReference>
<dbReference type="Gene3D" id="6.10.250.690">
    <property type="match status" value="1"/>
</dbReference>
<accession>A0A1I1WXQ9</accession>
<feature type="domain" description="Response regulatory" evidence="8">
    <location>
        <begin position="4"/>
        <end position="121"/>
    </location>
</feature>
<dbReference type="SMART" id="SM00448">
    <property type="entry name" value="REC"/>
    <property type="match status" value="1"/>
</dbReference>
<evidence type="ECO:0000256" key="6">
    <source>
        <dbReference type="PROSITE-ProRule" id="PRU00169"/>
    </source>
</evidence>
<keyword evidence="11" id="KW-1185">Reference proteome</keyword>
<dbReference type="FunFam" id="3.40.50.2300:FF:000001">
    <property type="entry name" value="DNA-binding response regulator PhoB"/>
    <property type="match status" value="1"/>
</dbReference>
<dbReference type="GO" id="GO:0032993">
    <property type="term" value="C:protein-DNA complex"/>
    <property type="evidence" value="ECO:0007669"/>
    <property type="project" value="TreeGrafter"/>
</dbReference>
<dbReference type="SMART" id="SM00862">
    <property type="entry name" value="Trans_reg_C"/>
    <property type="match status" value="1"/>
</dbReference>
<evidence type="ECO:0000259" key="9">
    <source>
        <dbReference type="PROSITE" id="PS51755"/>
    </source>
</evidence>
<dbReference type="InterPro" id="IPR011006">
    <property type="entry name" value="CheY-like_superfamily"/>
</dbReference>
<evidence type="ECO:0000313" key="10">
    <source>
        <dbReference type="EMBL" id="SFD98243.1"/>
    </source>
</evidence>
<dbReference type="Pfam" id="PF00486">
    <property type="entry name" value="Trans_reg_C"/>
    <property type="match status" value="1"/>
</dbReference>
<dbReference type="GO" id="GO:0006355">
    <property type="term" value="P:regulation of DNA-templated transcription"/>
    <property type="evidence" value="ECO:0007669"/>
    <property type="project" value="InterPro"/>
</dbReference>
<protein>
    <submittedName>
        <fullName evidence="10">Two component transcriptional regulator, winged helix family</fullName>
    </submittedName>
</protein>
<dbReference type="PROSITE" id="PS50110">
    <property type="entry name" value="RESPONSE_REGULATORY"/>
    <property type="match status" value="1"/>
</dbReference>
<dbReference type="InterPro" id="IPR001789">
    <property type="entry name" value="Sig_transdc_resp-reg_receiver"/>
</dbReference>
<dbReference type="AlphaFoldDB" id="A0A1I1WXQ9"/>
<dbReference type="InterPro" id="IPR039420">
    <property type="entry name" value="WalR-like"/>
</dbReference>
<dbReference type="Proteomes" id="UP000199400">
    <property type="component" value="Unassembled WGS sequence"/>
</dbReference>
<dbReference type="STRING" id="54.SAMN02745121_02507"/>
<sequence length="234" mass="26616">MPATILIVDDERDLLDSLRFSLEREGFCALTAQNGSSALSLMGQSPPPDLVLLDWMLPDMAGTEVCRNIRMTERTRGTPVIMITARSEEIDRVVGFELGADDYVTKPFSVRELLLRVKAILRRRAADDHAIEEQHYELLRVDHDGHQVWVQNSRVTLTALEFRLLATLLARRGRVQTRDTLLNDVWGVQVDVTTRTVDTHVQRLRKKLGAAGQYIETLRGVGYRFLLPEREATH</sequence>
<dbReference type="GO" id="GO:0000976">
    <property type="term" value="F:transcription cis-regulatory region binding"/>
    <property type="evidence" value="ECO:0007669"/>
    <property type="project" value="TreeGrafter"/>
</dbReference>
<evidence type="ECO:0000256" key="3">
    <source>
        <dbReference type="ARBA" id="ARBA00023015"/>
    </source>
</evidence>
<dbReference type="CDD" id="cd00383">
    <property type="entry name" value="trans_reg_C"/>
    <property type="match status" value="1"/>
</dbReference>
<dbReference type="Pfam" id="PF00072">
    <property type="entry name" value="Response_reg"/>
    <property type="match status" value="1"/>
</dbReference>
<keyword evidence="2" id="KW-0902">Two-component regulatory system</keyword>
<dbReference type="PANTHER" id="PTHR48111">
    <property type="entry name" value="REGULATOR OF RPOS"/>
    <property type="match status" value="1"/>
</dbReference>
<evidence type="ECO:0000256" key="1">
    <source>
        <dbReference type="ARBA" id="ARBA00022553"/>
    </source>
</evidence>
<evidence type="ECO:0000259" key="8">
    <source>
        <dbReference type="PROSITE" id="PS50110"/>
    </source>
</evidence>
<gene>
    <name evidence="10" type="ORF">SAMN02745121_02507</name>
</gene>
<dbReference type="OrthoDB" id="9793321at2"/>
<feature type="domain" description="OmpR/PhoB-type" evidence="9">
    <location>
        <begin position="130"/>
        <end position="227"/>
    </location>
</feature>
<dbReference type="Gene3D" id="3.40.50.2300">
    <property type="match status" value="1"/>
</dbReference>
<keyword evidence="4 7" id="KW-0238">DNA-binding</keyword>
<proteinExistence type="predicted"/>
<dbReference type="RefSeq" id="WP_096329103.1">
    <property type="nucleotide sequence ID" value="NZ_FOMX01000007.1"/>
</dbReference>
<dbReference type="EMBL" id="FOMX01000007">
    <property type="protein sequence ID" value="SFD98243.1"/>
    <property type="molecule type" value="Genomic_DNA"/>
</dbReference>
<dbReference type="InterPro" id="IPR016032">
    <property type="entry name" value="Sig_transdc_resp-reg_C-effctor"/>
</dbReference>
<evidence type="ECO:0000256" key="7">
    <source>
        <dbReference type="PROSITE-ProRule" id="PRU01091"/>
    </source>
</evidence>
<dbReference type="InterPro" id="IPR001867">
    <property type="entry name" value="OmpR/PhoB-type_DNA-bd"/>
</dbReference>
<dbReference type="InterPro" id="IPR036388">
    <property type="entry name" value="WH-like_DNA-bd_sf"/>
</dbReference>
<feature type="modified residue" description="4-aspartylphosphate" evidence="6">
    <location>
        <position position="54"/>
    </location>
</feature>
<name>A0A1I1WXQ9_9BACT</name>
<reference evidence="11" key="1">
    <citation type="submission" date="2016-10" db="EMBL/GenBank/DDBJ databases">
        <authorList>
            <person name="Varghese N."/>
            <person name="Submissions S."/>
        </authorList>
    </citation>
    <scope>NUCLEOTIDE SEQUENCE [LARGE SCALE GENOMIC DNA]</scope>
    <source>
        <strain evidence="11">ATCC 25963</strain>
    </source>
</reference>
<evidence type="ECO:0000256" key="2">
    <source>
        <dbReference type="ARBA" id="ARBA00023012"/>
    </source>
</evidence>
<dbReference type="GO" id="GO:0005829">
    <property type="term" value="C:cytosol"/>
    <property type="evidence" value="ECO:0007669"/>
    <property type="project" value="TreeGrafter"/>
</dbReference>
<feature type="DNA-binding region" description="OmpR/PhoB-type" evidence="7">
    <location>
        <begin position="130"/>
        <end position="227"/>
    </location>
</feature>
<dbReference type="PROSITE" id="PS51755">
    <property type="entry name" value="OMPR_PHOB"/>
    <property type="match status" value="1"/>
</dbReference>
<keyword evidence="3" id="KW-0805">Transcription regulation</keyword>
<organism evidence="10 11">
    <name type="scientific">Nannocystis exedens</name>
    <dbReference type="NCBI Taxonomy" id="54"/>
    <lineage>
        <taxon>Bacteria</taxon>
        <taxon>Pseudomonadati</taxon>
        <taxon>Myxococcota</taxon>
        <taxon>Polyangia</taxon>
        <taxon>Nannocystales</taxon>
        <taxon>Nannocystaceae</taxon>
        <taxon>Nannocystis</taxon>
    </lineage>
</organism>
<evidence type="ECO:0000256" key="4">
    <source>
        <dbReference type="ARBA" id="ARBA00023125"/>
    </source>
</evidence>
<evidence type="ECO:0000313" key="11">
    <source>
        <dbReference type="Proteomes" id="UP000199400"/>
    </source>
</evidence>
<dbReference type="PANTHER" id="PTHR48111:SF21">
    <property type="entry name" value="DNA-BINDING DUAL MASTER TRANSCRIPTIONAL REGULATOR RPAA"/>
    <property type="match status" value="1"/>
</dbReference>
<keyword evidence="1 6" id="KW-0597">Phosphoprotein</keyword>
<evidence type="ECO:0000256" key="5">
    <source>
        <dbReference type="ARBA" id="ARBA00023163"/>
    </source>
</evidence>
<dbReference type="Gene3D" id="1.10.10.10">
    <property type="entry name" value="Winged helix-like DNA-binding domain superfamily/Winged helix DNA-binding domain"/>
    <property type="match status" value="1"/>
</dbReference>
<dbReference type="GO" id="GO:0000156">
    <property type="term" value="F:phosphorelay response regulator activity"/>
    <property type="evidence" value="ECO:0007669"/>
    <property type="project" value="TreeGrafter"/>
</dbReference>